<protein>
    <submittedName>
        <fullName evidence="2">Uncharacterized protein</fullName>
    </submittedName>
</protein>
<sequence>MECAASNSEGKFEIPIRLSYIPPPSAPLSYFDEPDVCHTKLVKSTGMRYSKALGKTLAPYLKDHHHKTRLGSRINRMNVSTQTSSQVMLGRVLLLVFCASIFLIGVGSMFSLLRRSSTSSLRTSSSAASARIRTASCCLRCVSIRIRVSSLFLCRRSCCTMYAVLTSSRVVHCKYTVSPLRGKSLRSVLWLCTVLCAPASRLSRRARAT</sequence>
<evidence type="ECO:0000256" key="1">
    <source>
        <dbReference type="SAM" id="Phobius"/>
    </source>
</evidence>
<reference evidence="2" key="1">
    <citation type="submission" date="2019-01" db="EMBL/GenBank/DDBJ databases">
        <title>Draft genome sequences of three monokaryotic isolates of the white-rot basidiomycete fungus Dichomitus squalens.</title>
        <authorList>
            <consortium name="DOE Joint Genome Institute"/>
            <person name="Lopez S.C."/>
            <person name="Andreopoulos B."/>
            <person name="Pangilinan J."/>
            <person name="Lipzen A."/>
            <person name="Riley R."/>
            <person name="Ahrendt S."/>
            <person name="Ng V."/>
            <person name="Barry K."/>
            <person name="Daum C."/>
            <person name="Grigoriev I.V."/>
            <person name="Hilden K.S."/>
            <person name="Makela M.R."/>
            <person name="de Vries R.P."/>
        </authorList>
    </citation>
    <scope>NUCLEOTIDE SEQUENCE [LARGE SCALE GENOMIC DNA]</scope>
    <source>
        <strain evidence="2">OM18370.1</strain>
    </source>
</reference>
<keyword evidence="1" id="KW-1133">Transmembrane helix</keyword>
<name>A0A4Q9MHP0_9APHY</name>
<accession>A0A4Q9MHP0</accession>
<dbReference type="Proteomes" id="UP000292957">
    <property type="component" value="Unassembled WGS sequence"/>
</dbReference>
<keyword evidence="1" id="KW-0812">Transmembrane</keyword>
<proteinExistence type="predicted"/>
<keyword evidence="1" id="KW-0472">Membrane</keyword>
<organism evidence="2">
    <name type="scientific">Dichomitus squalens</name>
    <dbReference type="NCBI Taxonomy" id="114155"/>
    <lineage>
        <taxon>Eukaryota</taxon>
        <taxon>Fungi</taxon>
        <taxon>Dikarya</taxon>
        <taxon>Basidiomycota</taxon>
        <taxon>Agaricomycotina</taxon>
        <taxon>Agaricomycetes</taxon>
        <taxon>Polyporales</taxon>
        <taxon>Polyporaceae</taxon>
        <taxon>Dichomitus</taxon>
    </lineage>
</organism>
<dbReference type="AlphaFoldDB" id="A0A4Q9MHP0"/>
<evidence type="ECO:0000313" key="2">
    <source>
        <dbReference type="EMBL" id="TBU25451.1"/>
    </source>
</evidence>
<dbReference type="EMBL" id="ML143461">
    <property type="protein sequence ID" value="TBU25451.1"/>
    <property type="molecule type" value="Genomic_DNA"/>
</dbReference>
<feature type="transmembrane region" description="Helical" evidence="1">
    <location>
        <begin position="92"/>
        <end position="113"/>
    </location>
</feature>
<gene>
    <name evidence="2" type="ORF">BD311DRAFT_764566</name>
</gene>